<evidence type="ECO:0000313" key="3">
    <source>
        <dbReference type="Proteomes" id="UP001272987"/>
    </source>
</evidence>
<organism evidence="2 3">
    <name type="scientific">Streptomyces acidiscabies</name>
    <dbReference type="NCBI Taxonomy" id="42234"/>
    <lineage>
        <taxon>Bacteria</taxon>
        <taxon>Bacillati</taxon>
        <taxon>Actinomycetota</taxon>
        <taxon>Actinomycetes</taxon>
        <taxon>Kitasatosporales</taxon>
        <taxon>Streptomycetaceae</taxon>
        <taxon>Streptomyces</taxon>
    </lineage>
</organism>
<reference evidence="2 3" key="1">
    <citation type="journal article" date="2023" name="Microb. Genom.">
        <title>Mesoterricola silvestris gen. nov., sp. nov., Mesoterricola sediminis sp. nov., Geothrix oryzae sp. nov., Geothrix edaphica sp. nov., Geothrix rubra sp. nov., and Geothrix limicola sp. nov., six novel members of Acidobacteriota isolated from soils.</title>
        <authorList>
            <person name="Weisberg A.J."/>
            <person name="Pearce E."/>
            <person name="Kramer C.G."/>
            <person name="Chang J.H."/>
            <person name="Clarke C.R."/>
        </authorList>
    </citation>
    <scope>NUCLEOTIDE SEQUENCE [LARGE SCALE GENOMIC DNA]</scope>
    <source>
        <strain evidence="2 3">NB05-1H</strain>
    </source>
</reference>
<evidence type="ECO:0000256" key="1">
    <source>
        <dbReference type="SAM" id="MobiDB-lite"/>
    </source>
</evidence>
<gene>
    <name evidence="2" type="ORF">PV666_46850</name>
</gene>
<evidence type="ECO:0000313" key="2">
    <source>
        <dbReference type="EMBL" id="MDX3025335.1"/>
    </source>
</evidence>
<feature type="region of interest" description="Disordered" evidence="1">
    <location>
        <begin position="198"/>
        <end position="218"/>
    </location>
</feature>
<dbReference type="RefSeq" id="WP_319044854.1">
    <property type="nucleotide sequence ID" value="NZ_JARAWP010000046.1"/>
</dbReference>
<accession>A0ABU4MD21</accession>
<comment type="caution">
    <text evidence="2">The sequence shown here is derived from an EMBL/GenBank/DDBJ whole genome shotgun (WGS) entry which is preliminary data.</text>
</comment>
<dbReference type="Proteomes" id="UP001272987">
    <property type="component" value="Unassembled WGS sequence"/>
</dbReference>
<proteinExistence type="predicted"/>
<keyword evidence="3" id="KW-1185">Reference proteome</keyword>
<sequence>MSEQLNDPNELDEALEVGLGRRAPFSQLGDWVLFSGGSSDARTLYWGLSAHLNTSVRDDLEVWPGLLSLARILGLKKPENVSKYMLELEVVGAIEVVRTMIGLVRRNRYIIHQTPPASHTGVQSTSEWYALQRGVKGESAKERKEREARFDAWLGAVRDGLKAHCEAVARERAAAKKAKAPFPSFALYVAPTLPEFRTPAPGGAYPRWRGSRTPAPGG</sequence>
<protein>
    <submittedName>
        <fullName evidence="2">Uncharacterized protein</fullName>
    </submittedName>
</protein>
<dbReference type="EMBL" id="JARAWP010000046">
    <property type="protein sequence ID" value="MDX3025335.1"/>
    <property type="molecule type" value="Genomic_DNA"/>
</dbReference>
<name>A0ABU4MD21_9ACTN</name>